<reference evidence="2 3" key="1">
    <citation type="submission" date="2014-08" db="EMBL/GenBank/DDBJ databases">
        <authorList>
            <person name="Moulin Lionel"/>
        </authorList>
    </citation>
    <scope>NUCLEOTIDE SEQUENCE [LARGE SCALE GENOMIC DNA]</scope>
</reference>
<protein>
    <submittedName>
        <fullName evidence="2">Uncharacterized protein</fullName>
    </submittedName>
</protein>
<proteinExistence type="predicted"/>
<sequence length="183" mass="18868">MTGPASIAGAARDSRFGGETSAASCTGGSTLSGRSVAGKFTVSSSARPKGREFSSSAPALPSSSSGAGGVMRAMPDIDAVSTVFSLTAVFTPFDTGALGRTTELVVSLDGNCKASTPDVDEQPARQSAASTKLTTPKIRIFDLYARQNRPKAGTTPPETPFLMRNYQQSLNQNLPLARSDDSG</sequence>
<evidence type="ECO:0000313" key="3">
    <source>
        <dbReference type="Proteomes" id="UP000046122"/>
    </source>
</evidence>
<evidence type="ECO:0000256" key="1">
    <source>
        <dbReference type="SAM" id="MobiDB-lite"/>
    </source>
</evidence>
<name>A0A090G111_MESPL</name>
<accession>A0A090G111</accession>
<dbReference type="EMBL" id="CCNE01000002">
    <property type="protein sequence ID" value="CDX49700.1"/>
    <property type="molecule type" value="Genomic_DNA"/>
</dbReference>
<feature type="compositionally biased region" description="Low complexity" evidence="1">
    <location>
        <begin position="54"/>
        <end position="65"/>
    </location>
</feature>
<feature type="compositionally biased region" description="Polar residues" evidence="1">
    <location>
        <begin position="21"/>
        <end position="33"/>
    </location>
</feature>
<dbReference type="Proteomes" id="UP000046122">
    <property type="component" value="Unassembled WGS sequence"/>
</dbReference>
<organism evidence="2 3">
    <name type="scientific">Mesorhizobium plurifarium</name>
    <dbReference type="NCBI Taxonomy" id="69974"/>
    <lineage>
        <taxon>Bacteria</taxon>
        <taxon>Pseudomonadati</taxon>
        <taxon>Pseudomonadota</taxon>
        <taxon>Alphaproteobacteria</taxon>
        <taxon>Hyphomicrobiales</taxon>
        <taxon>Phyllobacteriaceae</taxon>
        <taxon>Mesorhizobium</taxon>
    </lineage>
</organism>
<gene>
    <name evidence="2" type="ORF">MPL3365_100172</name>
</gene>
<feature type="region of interest" description="Disordered" evidence="1">
    <location>
        <begin position="1"/>
        <end position="68"/>
    </location>
</feature>
<evidence type="ECO:0000313" key="2">
    <source>
        <dbReference type="EMBL" id="CDX49700.1"/>
    </source>
</evidence>
<dbReference type="AlphaFoldDB" id="A0A090G111"/>